<dbReference type="Proteomes" id="UP001318860">
    <property type="component" value="Unassembled WGS sequence"/>
</dbReference>
<proteinExistence type="predicted"/>
<feature type="domain" description="Endonuclease/exonuclease/phosphatase" evidence="1">
    <location>
        <begin position="2"/>
        <end position="149"/>
    </location>
</feature>
<evidence type="ECO:0000259" key="1">
    <source>
        <dbReference type="Pfam" id="PF03372"/>
    </source>
</evidence>
<name>A0ABR0UUV8_REHGL</name>
<dbReference type="InterPro" id="IPR036691">
    <property type="entry name" value="Endo/exonu/phosph_ase_sf"/>
</dbReference>
<sequence length="408" mass="48216">MSILWRKPYDISLSSYSNHHIAVKVNVEDGRAWQLGCIYGWLDHQMRKNTWQLLRNLNPGQDTPWICMGDFNEIMWLHEKMGGNIKAFADMEAFRNAAYDCTLTDLGYTGNIFTWTNGQALDQNIQERLDRALATETWRDIFPKCEVEHLPRHHSDHAPLIVHIDGADKRFTQNKKRRRKLFRFESYWLERDGCTEAVKTAWRTATTCQNFEEKIKSCSISLQQWDKLHGGQPQAKITKLREKLEKIQNGPQTEIRINEGKQIEVELDELYRLEEIFWHQRSRALWIKAGDRNTRFFHRKASNRNARNNIEKIKNDDGMWIEDEKEVAKILRGFSKCMYKSTECIETHAVWIPLRKSLATNEPNTLWNHIRYGERRMEEIMEPSDFTKDQTLLLEGMPKCTTNKRKIA</sequence>
<dbReference type="SUPFAM" id="SSF56219">
    <property type="entry name" value="DNase I-like"/>
    <property type="match status" value="1"/>
</dbReference>
<dbReference type="Pfam" id="PF03372">
    <property type="entry name" value="Exo_endo_phos"/>
    <property type="match status" value="1"/>
</dbReference>
<comment type="caution">
    <text evidence="2">The sequence shown here is derived from an EMBL/GenBank/DDBJ whole genome shotgun (WGS) entry which is preliminary data.</text>
</comment>
<evidence type="ECO:0000313" key="3">
    <source>
        <dbReference type="Proteomes" id="UP001318860"/>
    </source>
</evidence>
<evidence type="ECO:0000313" key="2">
    <source>
        <dbReference type="EMBL" id="KAK6126474.1"/>
    </source>
</evidence>
<dbReference type="PANTHER" id="PTHR33710:SF73">
    <property type="entry name" value="ZINC KNUCKLE CX2CX4HX4C DOMAIN-CONTAINING PROTEIN"/>
    <property type="match status" value="1"/>
</dbReference>
<gene>
    <name evidence="2" type="ORF">DH2020_039779</name>
</gene>
<accession>A0ABR0UUV8</accession>
<dbReference type="EMBL" id="JABTTQ020002044">
    <property type="protein sequence ID" value="KAK6126474.1"/>
    <property type="molecule type" value="Genomic_DNA"/>
</dbReference>
<organism evidence="2 3">
    <name type="scientific">Rehmannia glutinosa</name>
    <name type="common">Chinese foxglove</name>
    <dbReference type="NCBI Taxonomy" id="99300"/>
    <lineage>
        <taxon>Eukaryota</taxon>
        <taxon>Viridiplantae</taxon>
        <taxon>Streptophyta</taxon>
        <taxon>Embryophyta</taxon>
        <taxon>Tracheophyta</taxon>
        <taxon>Spermatophyta</taxon>
        <taxon>Magnoliopsida</taxon>
        <taxon>eudicotyledons</taxon>
        <taxon>Gunneridae</taxon>
        <taxon>Pentapetalae</taxon>
        <taxon>asterids</taxon>
        <taxon>lamiids</taxon>
        <taxon>Lamiales</taxon>
        <taxon>Orobanchaceae</taxon>
        <taxon>Rehmannieae</taxon>
        <taxon>Rehmannia</taxon>
    </lineage>
</organism>
<keyword evidence="3" id="KW-1185">Reference proteome</keyword>
<reference evidence="2 3" key="1">
    <citation type="journal article" date="2021" name="Comput. Struct. Biotechnol. J.">
        <title>De novo genome assembly of the potent medicinal plant Rehmannia glutinosa using nanopore technology.</title>
        <authorList>
            <person name="Ma L."/>
            <person name="Dong C."/>
            <person name="Song C."/>
            <person name="Wang X."/>
            <person name="Zheng X."/>
            <person name="Niu Y."/>
            <person name="Chen S."/>
            <person name="Feng W."/>
        </authorList>
    </citation>
    <scope>NUCLEOTIDE SEQUENCE [LARGE SCALE GENOMIC DNA]</scope>
    <source>
        <strain evidence="2">DH-2019</strain>
    </source>
</reference>
<dbReference type="PANTHER" id="PTHR33710">
    <property type="entry name" value="BNAC02G09200D PROTEIN"/>
    <property type="match status" value="1"/>
</dbReference>
<dbReference type="InterPro" id="IPR005135">
    <property type="entry name" value="Endo/exonuclease/phosphatase"/>
</dbReference>
<dbReference type="Gene3D" id="3.60.10.10">
    <property type="entry name" value="Endonuclease/exonuclease/phosphatase"/>
    <property type="match status" value="1"/>
</dbReference>
<protein>
    <recommendedName>
        <fullName evidence="1">Endonuclease/exonuclease/phosphatase domain-containing protein</fullName>
    </recommendedName>
</protein>